<proteinExistence type="predicted"/>
<evidence type="ECO:0000313" key="1">
    <source>
        <dbReference type="EMBL" id="SIS48196.1"/>
    </source>
</evidence>
<protein>
    <submittedName>
        <fullName evidence="1">Uncharacterized protein</fullName>
    </submittedName>
</protein>
<dbReference type="Proteomes" id="UP000187608">
    <property type="component" value="Unassembled WGS sequence"/>
</dbReference>
<keyword evidence="2" id="KW-1185">Reference proteome</keyword>
<sequence length="145" mass="16905">MPRSGSRRGRTGRDRSGLSEKYLVCWSEKKPIAEGLPVRVLHGMRHGVSYIMLTRYAHRAACCANASDSLWNAYDMRHEIRTLGHMPCEYPGFFKRYARDAIYHVHEKRYEMQNDSRTPLILHGMRRLSDKAWGGNDYSRTTSHF</sequence>
<dbReference type="EMBL" id="FTOC01000005">
    <property type="protein sequence ID" value="SIS48196.1"/>
    <property type="molecule type" value="Genomic_DNA"/>
</dbReference>
<name>A0A1N7JG24_9BACI</name>
<dbReference type="STRING" id="570947.SAMN05421687_105233"/>
<organism evidence="1 2">
    <name type="scientific">Salimicrobium flavidum</name>
    <dbReference type="NCBI Taxonomy" id="570947"/>
    <lineage>
        <taxon>Bacteria</taxon>
        <taxon>Bacillati</taxon>
        <taxon>Bacillota</taxon>
        <taxon>Bacilli</taxon>
        <taxon>Bacillales</taxon>
        <taxon>Bacillaceae</taxon>
        <taxon>Salimicrobium</taxon>
    </lineage>
</organism>
<gene>
    <name evidence="1" type="ORF">SAMN05421687_105233</name>
</gene>
<evidence type="ECO:0000313" key="2">
    <source>
        <dbReference type="Proteomes" id="UP000187608"/>
    </source>
</evidence>
<accession>A0A1N7JG24</accession>
<dbReference type="AlphaFoldDB" id="A0A1N7JG24"/>
<reference evidence="2" key="1">
    <citation type="submission" date="2017-01" db="EMBL/GenBank/DDBJ databases">
        <authorList>
            <person name="Varghese N."/>
            <person name="Submissions S."/>
        </authorList>
    </citation>
    <scope>NUCLEOTIDE SEQUENCE [LARGE SCALE GENOMIC DNA]</scope>
    <source>
        <strain evidence="2">DSM 23127</strain>
    </source>
</reference>